<feature type="compositionally biased region" description="Polar residues" evidence="7">
    <location>
        <begin position="1"/>
        <end position="21"/>
    </location>
</feature>
<dbReference type="InterPro" id="IPR020422">
    <property type="entry name" value="TYR_PHOSPHATASE_DUAL_dom"/>
</dbReference>
<evidence type="ECO:0000256" key="1">
    <source>
        <dbReference type="ARBA" id="ARBA00004496"/>
    </source>
</evidence>
<dbReference type="AlphaFoldDB" id="V5F2I9"/>
<dbReference type="PROSITE" id="PS50054">
    <property type="entry name" value="TYR_PHOSPHATASE_DUAL"/>
    <property type="match status" value="1"/>
</dbReference>
<feature type="region of interest" description="Disordered" evidence="7">
    <location>
        <begin position="185"/>
        <end position="356"/>
    </location>
</feature>
<dbReference type="Pfam" id="PF02996">
    <property type="entry name" value="Prefoldin"/>
    <property type="match status" value="1"/>
</dbReference>
<dbReference type="InterPro" id="IPR009053">
    <property type="entry name" value="Prefoldin"/>
</dbReference>
<evidence type="ECO:0000313" key="10">
    <source>
        <dbReference type="EMBL" id="EST09619.1"/>
    </source>
</evidence>
<dbReference type="Pfam" id="PF03162">
    <property type="entry name" value="Y_phosphatase2"/>
    <property type="match status" value="1"/>
</dbReference>
<organism evidence="10 11">
    <name type="scientific">Kalmanozyma brasiliensis (strain GHG001)</name>
    <name type="common">Yeast</name>
    <name type="synonym">Pseudozyma brasiliensis</name>
    <dbReference type="NCBI Taxonomy" id="1365824"/>
    <lineage>
        <taxon>Eukaryota</taxon>
        <taxon>Fungi</taxon>
        <taxon>Dikarya</taxon>
        <taxon>Basidiomycota</taxon>
        <taxon>Ustilaginomycotina</taxon>
        <taxon>Ustilaginomycetes</taxon>
        <taxon>Ustilaginales</taxon>
        <taxon>Ustilaginaceae</taxon>
        <taxon>Kalmanozyma</taxon>
    </lineage>
</organism>
<comment type="subcellular location">
    <subcellularLocation>
        <location evidence="1">Cytoplasm</location>
    </subcellularLocation>
</comment>
<feature type="compositionally biased region" description="Low complexity" evidence="7">
    <location>
        <begin position="297"/>
        <end position="309"/>
    </location>
</feature>
<dbReference type="FunFam" id="3.90.190.10:FF:000035">
    <property type="entry name" value="Tyrosine phosphatase, putative"/>
    <property type="match status" value="1"/>
</dbReference>
<dbReference type="OMA" id="TEDYRSN"/>
<feature type="domain" description="Tyrosine-protein phosphatase" evidence="8">
    <location>
        <begin position="363"/>
        <end position="509"/>
    </location>
</feature>
<feature type="compositionally biased region" description="Low complexity" evidence="7">
    <location>
        <begin position="252"/>
        <end position="265"/>
    </location>
</feature>
<dbReference type="InterPro" id="IPR004127">
    <property type="entry name" value="Prefoldin_subunit_alpha"/>
</dbReference>
<reference evidence="11" key="1">
    <citation type="journal article" date="2013" name="Genome Announc.">
        <title>Draft genome sequence of Pseudozyma brasiliensis sp. nov. strain GHG001, a high producer of endo-1,4-xylanase isolated from an insect pest of sugarcane.</title>
        <authorList>
            <person name="Oliveira J.V.D.C."/>
            <person name="dos Santos R.A.C."/>
            <person name="Borges T.A."/>
            <person name="Riano-Pachon D.M."/>
            <person name="Goldman G.H."/>
        </authorList>
    </citation>
    <scope>NUCLEOTIDE SEQUENCE [LARGE SCALE GENOMIC DNA]</scope>
    <source>
        <strain evidence="11">GHG001</strain>
    </source>
</reference>
<evidence type="ECO:0000256" key="2">
    <source>
        <dbReference type="ARBA" id="ARBA00010048"/>
    </source>
</evidence>
<evidence type="ECO:0000256" key="5">
    <source>
        <dbReference type="ARBA" id="ARBA00022801"/>
    </source>
</evidence>
<dbReference type="PANTHER" id="PTHR12409">
    <property type="entry name" value="PREFOLDIN SUBUNIT 3"/>
    <property type="match status" value="1"/>
</dbReference>
<feature type="compositionally biased region" description="Polar residues" evidence="7">
    <location>
        <begin position="270"/>
        <end position="284"/>
    </location>
</feature>
<keyword evidence="11" id="KW-1185">Reference proteome</keyword>
<dbReference type="eggNOG" id="KOG1572">
    <property type="taxonomic scope" value="Eukaryota"/>
</dbReference>
<dbReference type="SUPFAM" id="SSF46579">
    <property type="entry name" value="Prefoldin"/>
    <property type="match status" value="1"/>
</dbReference>
<feature type="domain" description="Tyrosine specific protein phosphatases" evidence="9">
    <location>
        <begin position="434"/>
        <end position="468"/>
    </location>
</feature>
<dbReference type="Gene3D" id="1.10.287.370">
    <property type="match status" value="1"/>
</dbReference>
<dbReference type="PANTHER" id="PTHR12409:SF0">
    <property type="entry name" value="PREFOLDIN SUBUNIT 3"/>
    <property type="match status" value="1"/>
</dbReference>
<dbReference type="HOGENOM" id="CLU_535415_0_0_1"/>
<dbReference type="OrthoDB" id="6375174at2759"/>
<dbReference type="GO" id="GO:0016272">
    <property type="term" value="C:prefoldin complex"/>
    <property type="evidence" value="ECO:0007669"/>
    <property type="project" value="InterPro"/>
</dbReference>
<feature type="compositionally biased region" description="Basic and acidic residues" evidence="7">
    <location>
        <begin position="185"/>
        <end position="196"/>
    </location>
</feature>
<proteinExistence type="inferred from homology"/>
<dbReference type="InterPro" id="IPR016655">
    <property type="entry name" value="PFD3"/>
</dbReference>
<dbReference type="GO" id="GO:0007021">
    <property type="term" value="P:tubulin complex assembly"/>
    <property type="evidence" value="ECO:0007669"/>
    <property type="project" value="TreeGrafter"/>
</dbReference>
<comment type="similarity">
    <text evidence="2">Belongs to the prefoldin subunit alpha family.</text>
</comment>
<evidence type="ECO:0000313" key="11">
    <source>
        <dbReference type="Proteomes" id="UP000019377"/>
    </source>
</evidence>
<dbReference type="Gene3D" id="3.90.190.10">
    <property type="entry name" value="Protein tyrosine phosphatase superfamily"/>
    <property type="match status" value="1"/>
</dbReference>
<protein>
    <submittedName>
        <fullName evidence="10">Protein tyrosine phosphatase</fullName>
    </submittedName>
</protein>
<sequence length="509" mass="56741">MSSASSAIAGPSQSKVETNSRGIPHAPFISNVQEYLGGPDEEVEPTLKKFQETMSKYKFMELNTAQRRRGLEEKIPDIRKTLQMVTFLKDKKDDPESIETTFELNDTLYAKAKLDPVNTVHLWLGANVMLEYPLDEAISLLTGKLSGAEKSLTTSKEDLDFLREQITIMEVNTARVHNWDVKRRRERREQLERDGLTEGASKSQASWLSDDRDKSETNTSRAEKSAQPSENGLDEQEQHEERPTADDQTVVAAKSSTSSTPAEEAMPASATMTPDVAQSTSVKAQDSPEEDAPVPPAADQQQAHDVVAAGNPIDSVLPNKQPKESTSTTVPPPIDRSHLPASLTTPTSTDPSTSHTLIVPPLNFAMVSRGIYRSGHPNERNFEFLRRLNLKSVLYLGTEDYRSNMTNWTASQGIQTFHLRLAINKEPTAEMDEKDVVKALQLILTPSNWPILVHCNKGLRRAGVIVGLLRRLQGWSHTSIFEEYSRFAGTKISDLEYIEVFDLDQVKLT</sequence>
<dbReference type="PRINTS" id="PR01911">
    <property type="entry name" value="PFDSPHPHTASE"/>
</dbReference>
<accession>V5F2I9</accession>
<dbReference type="EMBL" id="KI545852">
    <property type="protein sequence ID" value="EST09619.1"/>
    <property type="molecule type" value="Genomic_DNA"/>
</dbReference>
<dbReference type="GO" id="GO:0005737">
    <property type="term" value="C:cytoplasm"/>
    <property type="evidence" value="ECO:0007669"/>
    <property type="project" value="UniProtKB-SubCell"/>
</dbReference>
<dbReference type="InterPro" id="IPR029021">
    <property type="entry name" value="Prot-tyrosine_phosphatase-like"/>
</dbReference>
<evidence type="ECO:0000256" key="7">
    <source>
        <dbReference type="SAM" id="MobiDB-lite"/>
    </source>
</evidence>
<dbReference type="InterPro" id="IPR004861">
    <property type="entry name" value="Siw14-like"/>
</dbReference>
<feature type="compositionally biased region" description="Basic and acidic residues" evidence="7">
    <location>
        <begin position="209"/>
        <end position="224"/>
    </location>
</feature>
<dbReference type="SUPFAM" id="SSF52799">
    <property type="entry name" value="(Phosphotyrosine protein) phosphatases II"/>
    <property type="match status" value="1"/>
</dbReference>
<dbReference type="FunFam" id="1.10.287.370:FF:000001">
    <property type="entry name" value="Prefoldin subunit 3"/>
    <property type="match status" value="1"/>
</dbReference>
<dbReference type="GO" id="GO:0016791">
    <property type="term" value="F:phosphatase activity"/>
    <property type="evidence" value="ECO:0007669"/>
    <property type="project" value="InterPro"/>
</dbReference>
<dbReference type="Proteomes" id="UP000019377">
    <property type="component" value="Unassembled WGS sequence"/>
</dbReference>
<dbReference type="GO" id="GO:0007017">
    <property type="term" value="P:microtubule-based process"/>
    <property type="evidence" value="ECO:0007669"/>
    <property type="project" value="TreeGrafter"/>
</dbReference>
<feature type="region of interest" description="Disordered" evidence="7">
    <location>
        <begin position="1"/>
        <end position="23"/>
    </location>
</feature>
<evidence type="ECO:0000259" key="9">
    <source>
        <dbReference type="PROSITE" id="PS50056"/>
    </source>
</evidence>
<evidence type="ECO:0000256" key="3">
    <source>
        <dbReference type="ARBA" id="ARBA00011695"/>
    </source>
</evidence>
<dbReference type="CDD" id="cd23156">
    <property type="entry name" value="Prefoldin_3"/>
    <property type="match status" value="1"/>
</dbReference>
<keyword evidence="4" id="KW-0963">Cytoplasm</keyword>
<dbReference type="eggNOG" id="KOG3313">
    <property type="taxonomic scope" value="Eukaryota"/>
</dbReference>
<comment type="subunit">
    <text evidence="3">Heterohexamer of two PFD-alpha type and four PFD-beta type subunits.</text>
</comment>
<dbReference type="GO" id="GO:0006457">
    <property type="term" value="P:protein folding"/>
    <property type="evidence" value="ECO:0007669"/>
    <property type="project" value="InterPro"/>
</dbReference>
<dbReference type="STRING" id="1365824.V5F2I9"/>
<evidence type="ECO:0000259" key="8">
    <source>
        <dbReference type="PROSITE" id="PS50054"/>
    </source>
</evidence>
<dbReference type="PROSITE" id="PS50056">
    <property type="entry name" value="TYR_PHOSPHATASE_2"/>
    <property type="match status" value="1"/>
</dbReference>
<dbReference type="GO" id="GO:0015631">
    <property type="term" value="F:tubulin binding"/>
    <property type="evidence" value="ECO:0007669"/>
    <property type="project" value="TreeGrafter"/>
</dbReference>
<keyword evidence="6" id="KW-0143">Chaperone</keyword>
<evidence type="ECO:0000256" key="6">
    <source>
        <dbReference type="ARBA" id="ARBA00023186"/>
    </source>
</evidence>
<keyword evidence="5" id="KW-0378">Hydrolase</keyword>
<evidence type="ECO:0000256" key="4">
    <source>
        <dbReference type="ARBA" id="ARBA00022490"/>
    </source>
</evidence>
<gene>
    <name evidence="10" type="ORF">PSEUBRA_SCAF10g05559</name>
</gene>
<feature type="compositionally biased region" description="Low complexity" evidence="7">
    <location>
        <begin position="339"/>
        <end position="356"/>
    </location>
</feature>
<dbReference type="InterPro" id="IPR020428">
    <property type="entry name" value="PFA-DSPs"/>
</dbReference>
<dbReference type="InterPro" id="IPR000387">
    <property type="entry name" value="Tyr_Pase_dom"/>
</dbReference>
<name>V5F2I9_KALBG</name>